<evidence type="ECO:0000256" key="2">
    <source>
        <dbReference type="ARBA" id="ARBA00013855"/>
    </source>
</evidence>
<keyword evidence="9" id="KW-1185">Reference proteome</keyword>
<dbReference type="InterPro" id="IPR055342">
    <property type="entry name" value="MreC_beta-barrel_core"/>
</dbReference>
<feature type="domain" description="Rod shape-determining protein MreC beta-barrel core" evidence="7">
    <location>
        <begin position="111"/>
        <end position="259"/>
    </location>
</feature>
<protein>
    <recommendedName>
        <fullName evidence="2 5">Cell shape-determining protein MreC</fullName>
    </recommendedName>
    <alternativeName>
        <fullName evidence="4 5">Cell shape protein MreC</fullName>
    </alternativeName>
</protein>
<proteinExistence type="inferred from homology"/>
<accession>A0ABW3K9D4</accession>
<dbReference type="InterPro" id="IPR042177">
    <property type="entry name" value="Cell/Rod_1"/>
</dbReference>
<gene>
    <name evidence="8" type="primary">mreC</name>
    <name evidence="8" type="ORF">ACFQ21_25125</name>
</gene>
<evidence type="ECO:0000256" key="5">
    <source>
        <dbReference type="PIRNR" id="PIRNR038471"/>
    </source>
</evidence>
<dbReference type="InterPro" id="IPR042175">
    <property type="entry name" value="Cell/Rod_MreC_2"/>
</dbReference>
<dbReference type="NCBIfam" id="TIGR00219">
    <property type="entry name" value="mreC"/>
    <property type="match status" value="1"/>
</dbReference>
<comment type="similarity">
    <text evidence="1 5">Belongs to the MreC family.</text>
</comment>
<dbReference type="EMBL" id="JBHTKA010000008">
    <property type="protein sequence ID" value="MFD1002632.1"/>
    <property type="molecule type" value="Genomic_DNA"/>
</dbReference>
<dbReference type="Gene3D" id="2.40.10.340">
    <property type="entry name" value="Rod shape-determining protein MreC, domain 1"/>
    <property type="match status" value="1"/>
</dbReference>
<organism evidence="8 9">
    <name type="scientific">Ohtaekwangia kribbensis</name>
    <dbReference type="NCBI Taxonomy" id="688913"/>
    <lineage>
        <taxon>Bacteria</taxon>
        <taxon>Pseudomonadati</taxon>
        <taxon>Bacteroidota</taxon>
        <taxon>Cytophagia</taxon>
        <taxon>Cytophagales</taxon>
        <taxon>Fulvivirgaceae</taxon>
        <taxon>Ohtaekwangia</taxon>
    </lineage>
</organism>
<keyword evidence="6" id="KW-0472">Membrane</keyword>
<comment type="function">
    <text evidence="5">Involved in formation and maintenance of cell shape.</text>
</comment>
<evidence type="ECO:0000313" key="8">
    <source>
        <dbReference type="EMBL" id="MFD1002632.1"/>
    </source>
</evidence>
<dbReference type="Proteomes" id="UP001597112">
    <property type="component" value="Unassembled WGS sequence"/>
</dbReference>
<dbReference type="PIRSF" id="PIRSF038471">
    <property type="entry name" value="MreC"/>
    <property type="match status" value="1"/>
</dbReference>
<feature type="transmembrane region" description="Helical" evidence="6">
    <location>
        <begin position="12"/>
        <end position="29"/>
    </location>
</feature>
<dbReference type="NCBIfam" id="NF010532">
    <property type="entry name" value="PRK13922.9-3"/>
    <property type="match status" value="1"/>
</dbReference>
<name>A0ABW3K9D4_9BACT</name>
<dbReference type="PANTHER" id="PTHR34138">
    <property type="entry name" value="CELL SHAPE-DETERMINING PROTEIN MREC"/>
    <property type="match status" value="1"/>
</dbReference>
<keyword evidence="6" id="KW-0812">Transmembrane</keyword>
<dbReference type="InterPro" id="IPR007221">
    <property type="entry name" value="MreC"/>
</dbReference>
<evidence type="ECO:0000313" key="9">
    <source>
        <dbReference type="Proteomes" id="UP001597112"/>
    </source>
</evidence>
<dbReference type="Gene3D" id="2.40.10.350">
    <property type="entry name" value="Rod shape-determining protein MreC, domain 2"/>
    <property type="match status" value="1"/>
</dbReference>
<evidence type="ECO:0000256" key="4">
    <source>
        <dbReference type="ARBA" id="ARBA00032089"/>
    </source>
</evidence>
<evidence type="ECO:0000256" key="3">
    <source>
        <dbReference type="ARBA" id="ARBA00022960"/>
    </source>
</evidence>
<reference evidence="9" key="1">
    <citation type="journal article" date="2019" name="Int. J. Syst. Evol. Microbiol.">
        <title>The Global Catalogue of Microorganisms (GCM) 10K type strain sequencing project: providing services to taxonomists for standard genome sequencing and annotation.</title>
        <authorList>
            <consortium name="The Broad Institute Genomics Platform"/>
            <consortium name="The Broad Institute Genome Sequencing Center for Infectious Disease"/>
            <person name="Wu L."/>
            <person name="Ma J."/>
        </authorList>
    </citation>
    <scope>NUCLEOTIDE SEQUENCE [LARGE SCALE GENOMIC DNA]</scope>
    <source>
        <strain evidence="9">CCUG 58938</strain>
    </source>
</reference>
<keyword evidence="6" id="KW-1133">Transmembrane helix</keyword>
<keyword evidence="3 5" id="KW-0133">Cell shape</keyword>
<dbReference type="RefSeq" id="WP_377584021.1">
    <property type="nucleotide sequence ID" value="NZ_JBHTKA010000008.1"/>
</dbReference>
<evidence type="ECO:0000259" key="7">
    <source>
        <dbReference type="Pfam" id="PF04085"/>
    </source>
</evidence>
<comment type="caution">
    <text evidence="8">The sequence shown here is derived from an EMBL/GenBank/DDBJ whole genome shotgun (WGS) entry which is preliminary data.</text>
</comment>
<dbReference type="Pfam" id="PF04085">
    <property type="entry name" value="MreC"/>
    <property type="match status" value="1"/>
</dbReference>
<dbReference type="PANTHER" id="PTHR34138:SF1">
    <property type="entry name" value="CELL SHAPE-DETERMINING PROTEIN MREC"/>
    <property type="match status" value="1"/>
</dbReference>
<sequence>MERLFYFIYQYRAFFTFIVLEVFCFWLVVENNAYQGAKFFNSSNTVVASLNNFSQSIRDYFLLRDVNTTLAEENAVLRRRVEQDNQRLEMDTLALRDTTLTRRFDFVSAKVVNNHVDQFKNFITINKGKDEGVTAGMAVISPLGVVGKVKMVSSHYGVVTSLLHIDMMVSAVLKRTGHFGSVQWEGHDPGLVKLKYIPRHVNPMVGDTVVTSGFNAIFPEGIMIGTVTDVKLGNEALSYDLSVKLSQDFRKLSYVTVVKSELKHELDSLEQAVNELEK</sequence>
<evidence type="ECO:0000256" key="6">
    <source>
        <dbReference type="SAM" id="Phobius"/>
    </source>
</evidence>
<evidence type="ECO:0000256" key="1">
    <source>
        <dbReference type="ARBA" id="ARBA00009369"/>
    </source>
</evidence>